<dbReference type="KEGG" id="ure:UREG_06431"/>
<dbReference type="STRING" id="336963.C4JV39"/>
<dbReference type="Proteomes" id="UP000002058">
    <property type="component" value="Unassembled WGS sequence"/>
</dbReference>
<dbReference type="AlphaFoldDB" id="C4JV39"/>
<accession>C4JV39</accession>
<evidence type="ECO:0000313" key="3">
    <source>
        <dbReference type="Proteomes" id="UP000002058"/>
    </source>
</evidence>
<keyword evidence="3" id="KW-1185">Reference proteome</keyword>
<keyword evidence="1" id="KW-1133">Transmembrane helix</keyword>
<dbReference type="VEuPathDB" id="FungiDB:UREG_06431"/>
<dbReference type="HOGENOM" id="CLU_059578_0_0_1"/>
<dbReference type="EMBL" id="CH476618">
    <property type="protein sequence ID" value="EEP81566.1"/>
    <property type="molecule type" value="Genomic_DNA"/>
</dbReference>
<proteinExistence type="predicted"/>
<keyword evidence="1" id="KW-0812">Transmembrane</keyword>
<dbReference type="RefSeq" id="XP_002583464.1">
    <property type="nucleotide sequence ID" value="XM_002583418.1"/>
</dbReference>
<dbReference type="OrthoDB" id="3945378at2759"/>
<feature type="transmembrane region" description="Helical" evidence="1">
    <location>
        <begin position="111"/>
        <end position="131"/>
    </location>
</feature>
<feature type="transmembrane region" description="Helical" evidence="1">
    <location>
        <begin position="201"/>
        <end position="223"/>
    </location>
</feature>
<feature type="transmembrane region" description="Helical" evidence="1">
    <location>
        <begin position="85"/>
        <end position="105"/>
    </location>
</feature>
<organism evidence="2 3">
    <name type="scientific">Uncinocarpus reesii (strain UAMH 1704)</name>
    <dbReference type="NCBI Taxonomy" id="336963"/>
    <lineage>
        <taxon>Eukaryota</taxon>
        <taxon>Fungi</taxon>
        <taxon>Dikarya</taxon>
        <taxon>Ascomycota</taxon>
        <taxon>Pezizomycotina</taxon>
        <taxon>Eurotiomycetes</taxon>
        <taxon>Eurotiomycetidae</taxon>
        <taxon>Onygenales</taxon>
        <taxon>Onygenaceae</taxon>
        <taxon>Uncinocarpus</taxon>
    </lineage>
</organism>
<dbReference type="GeneID" id="8442860"/>
<name>C4JV39_UNCRE</name>
<dbReference type="InParanoid" id="C4JV39"/>
<feature type="transmembrane region" description="Helical" evidence="1">
    <location>
        <begin position="6"/>
        <end position="26"/>
    </location>
</feature>
<gene>
    <name evidence="2" type="ORF">UREG_06431</name>
</gene>
<reference evidence="3" key="1">
    <citation type="journal article" date="2009" name="Genome Res.">
        <title>Comparative genomic analyses of the human fungal pathogens Coccidioides and their relatives.</title>
        <authorList>
            <person name="Sharpton T.J."/>
            <person name="Stajich J.E."/>
            <person name="Rounsley S.D."/>
            <person name="Gardner M.J."/>
            <person name="Wortman J.R."/>
            <person name="Jordar V.S."/>
            <person name="Maiti R."/>
            <person name="Kodira C.D."/>
            <person name="Neafsey D.E."/>
            <person name="Zeng Q."/>
            <person name="Hung C.-Y."/>
            <person name="McMahan C."/>
            <person name="Muszewska A."/>
            <person name="Grynberg M."/>
            <person name="Mandel M.A."/>
            <person name="Kellner E.M."/>
            <person name="Barker B.M."/>
            <person name="Galgiani J.N."/>
            <person name="Orbach M.J."/>
            <person name="Kirkland T.N."/>
            <person name="Cole G.T."/>
            <person name="Henn M.R."/>
            <person name="Birren B.W."/>
            <person name="Taylor J.W."/>
        </authorList>
    </citation>
    <scope>NUCLEOTIDE SEQUENCE [LARGE SCALE GENOMIC DNA]</scope>
    <source>
        <strain evidence="3">UAMH 1704</strain>
    </source>
</reference>
<evidence type="ECO:0000313" key="2">
    <source>
        <dbReference type="EMBL" id="EEP81566.1"/>
    </source>
</evidence>
<keyword evidence="1" id="KW-0472">Membrane</keyword>
<evidence type="ECO:0000256" key="1">
    <source>
        <dbReference type="SAM" id="Phobius"/>
    </source>
</evidence>
<sequence>MWPPMLHTLGYAAWGCFLVGTAISVWKTLSQLPGRDAEPNCLIHGDPDMYGLGVRLGLYMQLLTTTTIDVFAKPEDAADLAPTNLWYLLAVFLAIQSRGFLLPGANPVNTFIIISLGNGITLTVLTGTLRLNPKGIKESCLAATSRFIIWALWKTSSVRFWWIALNHGHSSNCPEFGWFFSPVHLHGWFKVFHQALNTAEWVLWLVFFFPYLVGLFFITITIAKLRNPPANRSRILWSLFFTPVEEVHRIIFGNVKVRCFLRIHLLITVTNKVAHPGQNKPRPRRPSRGTTICLETDTSILVVTVLTTELSVQINGVQAVNKVDSSGQLIAFTVGVGSFVNAVLKIWSPRKHFRP</sequence>
<protein>
    <submittedName>
        <fullName evidence="2">Uncharacterized protein</fullName>
    </submittedName>
</protein>